<evidence type="ECO:0000256" key="1">
    <source>
        <dbReference type="SAM" id="Phobius"/>
    </source>
</evidence>
<feature type="transmembrane region" description="Helical" evidence="1">
    <location>
        <begin position="184"/>
        <end position="205"/>
    </location>
</feature>
<name>A0A226E030_FOLCA</name>
<evidence type="ECO:0000313" key="3">
    <source>
        <dbReference type="Proteomes" id="UP000198287"/>
    </source>
</evidence>
<keyword evidence="3" id="KW-1185">Reference proteome</keyword>
<reference evidence="2 3" key="1">
    <citation type="submission" date="2015-12" db="EMBL/GenBank/DDBJ databases">
        <title>The genome of Folsomia candida.</title>
        <authorList>
            <person name="Faddeeva A."/>
            <person name="Derks M.F."/>
            <person name="Anvar Y."/>
            <person name="Smit S."/>
            <person name="Van Straalen N."/>
            <person name="Roelofs D."/>
        </authorList>
    </citation>
    <scope>NUCLEOTIDE SEQUENCE [LARGE SCALE GENOMIC DNA]</scope>
    <source>
        <strain evidence="2 3">VU population</strain>
        <tissue evidence="2">Whole body</tissue>
    </source>
</reference>
<keyword evidence="1" id="KW-1133">Transmembrane helix</keyword>
<accession>A0A226E030</accession>
<gene>
    <name evidence="2" type="ORF">Fcan01_13948</name>
</gene>
<evidence type="ECO:0000313" key="2">
    <source>
        <dbReference type="EMBL" id="OXA50640.1"/>
    </source>
</evidence>
<feature type="transmembrane region" description="Helical" evidence="1">
    <location>
        <begin position="119"/>
        <end position="143"/>
    </location>
</feature>
<dbReference type="AlphaFoldDB" id="A0A226E030"/>
<keyword evidence="1" id="KW-0812">Transmembrane</keyword>
<keyword evidence="1" id="KW-0472">Membrane</keyword>
<dbReference type="EMBL" id="LNIX01000008">
    <property type="protein sequence ID" value="OXA50640.1"/>
    <property type="molecule type" value="Genomic_DNA"/>
</dbReference>
<feature type="transmembrane region" description="Helical" evidence="1">
    <location>
        <begin position="74"/>
        <end position="99"/>
    </location>
</feature>
<dbReference type="Proteomes" id="UP000198287">
    <property type="component" value="Unassembled WGS sequence"/>
</dbReference>
<organism evidence="2 3">
    <name type="scientific">Folsomia candida</name>
    <name type="common">Springtail</name>
    <dbReference type="NCBI Taxonomy" id="158441"/>
    <lineage>
        <taxon>Eukaryota</taxon>
        <taxon>Metazoa</taxon>
        <taxon>Ecdysozoa</taxon>
        <taxon>Arthropoda</taxon>
        <taxon>Hexapoda</taxon>
        <taxon>Collembola</taxon>
        <taxon>Entomobryomorpha</taxon>
        <taxon>Isotomoidea</taxon>
        <taxon>Isotomidae</taxon>
        <taxon>Proisotominae</taxon>
        <taxon>Folsomia</taxon>
    </lineage>
</organism>
<proteinExistence type="predicted"/>
<feature type="transmembrane region" description="Helical" evidence="1">
    <location>
        <begin position="155"/>
        <end position="178"/>
    </location>
</feature>
<comment type="caution">
    <text evidence="2">The sequence shown here is derived from an EMBL/GenBank/DDBJ whole genome shotgun (WGS) entry which is preliminary data.</text>
</comment>
<sequence>MSTLPMSEDDDSPILITTKKSSSKKVAIDQNDNNDNDVVNLNTESSVRFVPIAEHPSQNPVQCCNIKLNKAIQYLSIILIVMRFAILSVYLFIALNPIVFIAKYEKYSGNPIHKCAHGIQITCTLLSLREILFVLSTFFLLFLGASYRKYDPLKCWVIFTLLHCFLTGLAHIATGFAIGTPILAFHTPLSLPLVAFIMYLTLALMRDIKQKIVLRREFGPQLKMNKDSIGTTKAKHLYGNKEGVLPPVTKSYNHNIFIGSGKDAELSFC</sequence>
<protein>
    <submittedName>
        <fullName evidence="2">Uncharacterized protein</fullName>
    </submittedName>
</protein>